<dbReference type="PANTHER" id="PTHR39200:SF1">
    <property type="entry name" value="AUTO-TRANSPORTER ADHESIN HEAD GIN DOMAIN-CONTAINING PROTEIN-RELATED"/>
    <property type="match status" value="1"/>
</dbReference>
<feature type="domain" description="Putative auto-transporter adhesin head GIN" evidence="2">
    <location>
        <begin position="44"/>
        <end position="205"/>
    </location>
</feature>
<organism evidence="3 4">
    <name type="scientific">Candidatus Phocaeicola excrementipullorum</name>
    <dbReference type="NCBI Taxonomy" id="2838731"/>
    <lineage>
        <taxon>Bacteria</taxon>
        <taxon>Pseudomonadati</taxon>
        <taxon>Bacteroidota</taxon>
        <taxon>Bacteroidia</taxon>
        <taxon>Bacteroidales</taxon>
        <taxon>Bacteroidaceae</taxon>
        <taxon>Phocaeicola</taxon>
    </lineage>
</organism>
<dbReference type="InterPro" id="IPR021255">
    <property type="entry name" value="DUF2807"/>
</dbReference>
<evidence type="ECO:0000259" key="2">
    <source>
        <dbReference type="Pfam" id="PF10988"/>
    </source>
</evidence>
<accession>A0A948TPU2</accession>
<evidence type="ECO:0000313" key="4">
    <source>
        <dbReference type="Proteomes" id="UP000784286"/>
    </source>
</evidence>
<name>A0A948TPU2_9BACT</name>
<dbReference type="Pfam" id="PF10988">
    <property type="entry name" value="DUF2807"/>
    <property type="match status" value="1"/>
</dbReference>
<dbReference type="Gene3D" id="2.160.20.120">
    <property type="match status" value="1"/>
</dbReference>
<reference evidence="3" key="2">
    <citation type="submission" date="2021-04" db="EMBL/GenBank/DDBJ databases">
        <authorList>
            <person name="Gilroy R."/>
        </authorList>
    </citation>
    <scope>NUCLEOTIDE SEQUENCE</scope>
    <source>
        <strain evidence="3">8470</strain>
    </source>
</reference>
<dbReference type="PANTHER" id="PTHR39200">
    <property type="entry name" value="HYPOTHETICAL EXPORTED PROTEIN"/>
    <property type="match status" value="1"/>
</dbReference>
<dbReference type="EMBL" id="JAHLFJ010000114">
    <property type="protein sequence ID" value="MBU3857329.1"/>
    <property type="molecule type" value="Genomic_DNA"/>
</dbReference>
<gene>
    <name evidence="3" type="ORF">H9928_12510</name>
</gene>
<dbReference type="Proteomes" id="UP000784286">
    <property type="component" value="Unassembled WGS sequence"/>
</dbReference>
<sequence>MKRWFLFLLAGGLFCTVGCTASVKVIYPSRSYVTEKRHLGDVKTIMLVSSVDVEYYQTKGKPYAEIFASDNVLPEVLVEESGGTLTVGYKRSVSFRGENRCKVKVYAPSATVFETNASGDISIPGGLHTNRAVILHVNASGDIDLSSVVCQSLKAEVNASGDIQIQSVKCDRADGMVNASGDLNIKRLDCTRANLEVNASGDCEVEGRCRTVRLMNNASGDIDAENLRAVDVTAENNGSGDISCHASESLDAVNRGSGDISYAGNPKQVRKEGKHIDRD</sequence>
<comment type="caution">
    <text evidence="3">The sequence shown here is derived from an EMBL/GenBank/DDBJ whole genome shotgun (WGS) entry which is preliminary data.</text>
</comment>
<evidence type="ECO:0000256" key="1">
    <source>
        <dbReference type="SAM" id="MobiDB-lite"/>
    </source>
</evidence>
<dbReference type="AlphaFoldDB" id="A0A948TPU2"/>
<feature type="compositionally biased region" description="Basic and acidic residues" evidence="1">
    <location>
        <begin position="269"/>
        <end position="279"/>
    </location>
</feature>
<protein>
    <submittedName>
        <fullName evidence="3">DUF2807 domain-containing protein</fullName>
    </submittedName>
</protein>
<proteinExistence type="predicted"/>
<reference evidence="3" key="1">
    <citation type="journal article" date="2021" name="PeerJ">
        <title>Extensive microbial diversity within the chicken gut microbiome revealed by metagenomics and culture.</title>
        <authorList>
            <person name="Gilroy R."/>
            <person name="Ravi A."/>
            <person name="Getino M."/>
            <person name="Pursley I."/>
            <person name="Horton D.L."/>
            <person name="Alikhan N.F."/>
            <person name="Baker D."/>
            <person name="Gharbi K."/>
            <person name="Hall N."/>
            <person name="Watson M."/>
            <person name="Adriaenssens E.M."/>
            <person name="Foster-Nyarko E."/>
            <person name="Jarju S."/>
            <person name="Secka A."/>
            <person name="Antonio M."/>
            <person name="Oren A."/>
            <person name="Chaudhuri R.R."/>
            <person name="La Ragione R."/>
            <person name="Hildebrand F."/>
            <person name="Pallen M.J."/>
        </authorList>
    </citation>
    <scope>NUCLEOTIDE SEQUENCE</scope>
    <source>
        <strain evidence="3">8470</strain>
    </source>
</reference>
<evidence type="ECO:0000313" key="3">
    <source>
        <dbReference type="EMBL" id="MBU3857329.1"/>
    </source>
</evidence>
<feature type="region of interest" description="Disordered" evidence="1">
    <location>
        <begin position="257"/>
        <end position="279"/>
    </location>
</feature>